<organism evidence="3 4">
    <name type="scientific">Catenuloplanes indicus</name>
    <dbReference type="NCBI Taxonomy" id="137267"/>
    <lineage>
        <taxon>Bacteria</taxon>
        <taxon>Bacillati</taxon>
        <taxon>Actinomycetota</taxon>
        <taxon>Actinomycetes</taxon>
        <taxon>Micromonosporales</taxon>
        <taxon>Micromonosporaceae</taxon>
        <taxon>Catenuloplanes</taxon>
    </lineage>
</organism>
<evidence type="ECO:0000313" key="4">
    <source>
        <dbReference type="Proteomes" id="UP001240236"/>
    </source>
</evidence>
<protein>
    <submittedName>
        <fullName evidence="3">Amidase</fullName>
        <ecNumber evidence="3">3.5.1.4</ecNumber>
    </submittedName>
</protein>
<evidence type="ECO:0000313" key="3">
    <source>
        <dbReference type="EMBL" id="MDQ0366980.1"/>
    </source>
</evidence>
<evidence type="ECO:0000259" key="2">
    <source>
        <dbReference type="Pfam" id="PF01425"/>
    </source>
</evidence>
<dbReference type="InterPro" id="IPR036928">
    <property type="entry name" value="AS_sf"/>
</dbReference>
<dbReference type="Pfam" id="PF01425">
    <property type="entry name" value="Amidase"/>
    <property type="match status" value="1"/>
</dbReference>
<dbReference type="EMBL" id="JAUSUZ010000001">
    <property type="protein sequence ID" value="MDQ0366980.1"/>
    <property type="molecule type" value="Genomic_DNA"/>
</dbReference>
<feature type="domain" description="Amidase" evidence="2">
    <location>
        <begin position="30"/>
        <end position="437"/>
    </location>
</feature>
<dbReference type="SUPFAM" id="SSF75304">
    <property type="entry name" value="Amidase signature (AS) enzymes"/>
    <property type="match status" value="1"/>
</dbReference>
<dbReference type="InterPro" id="IPR023631">
    <property type="entry name" value="Amidase_dom"/>
</dbReference>
<dbReference type="PANTHER" id="PTHR11895:SF7">
    <property type="entry name" value="GLUTAMYL-TRNA(GLN) AMIDOTRANSFERASE SUBUNIT A, MITOCHONDRIAL"/>
    <property type="match status" value="1"/>
</dbReference>
<gene>
    <name evidence="3" type="ORF">J2S42_003649</name>
</gene>
<dbReference type="Gene3D" id="3.90.1300.10">
    <property type="entry name" value="Amidase signature (AS) domain"/>
    <property type="match status" value="1"/>
</dbReference>
<dbReference type="Proteomes" id="UP001240236">
    <property type="component" value="Unassembled WGS sequence"/>
</dbReference>
<comment type="caution">
    <text evidence="3">The sequence shown here is derived from an EMBL/GenBank/DDBJ whole genome shotgun (WGS) entry which is preliminary data.</text>
</comment>
<dbReference type="GO" id="GO:0004040">
    <property type="term" value="F:amidase activity"/>
    <property type="evidence" value="ECO:0007669"/>
    <property type="project" value="UniProtKB-EC"/>
</dbReference>
<dbReference type="AlphaFoldDB" id="A0AAE3W0B8"/>
<proteinExistence type="inferred from homology"/>
<dbReference type="InterPro" id="IPR000120">
    <property type="entry name" value="Amidase"/>
</dbReference>
<dbReference type="PANTHER" id="PTHR11895">
    <property type="entry name" value="TRANSAMIDASE"/>
    <property type="match status" value="1"/>
</dbReference>
<comment type="similarity">
    <text evidence="1">Belongs to the amidase family.</text>
</comment>
<dbReference type="EC" id="3.5.1.4" evidence="3"/>
<name>A0AAE3W0B8_9ACTN</name>
<sequence length="461" mass="47895">MTEPVPNWVGATAKQIARGVRRGDTSATQVVADHLEHIGSRDPLIGAFRVVRGGEAATEAEKVDEQHDLTRLPLAGVPVAVKENTAIAGLPTWNGSAAARGPIAEADHEVVRRLRGAGAVVVATSRMPELGLWAVTDDEDGPTRNPWDLTRTPGGSSGGAAAAVSAGLVPLAHGNDGFGSLRIPAACCGLVGLKPGRGVVPPPPESDGWFGMAEHGLLSTTVADAAIGFAVLAGRDSAKLTEPSGLRVAVSTRSPVSGIAADAPNRDAVTAASRLLIAGGHTAVAKDPVYPVSLGLRGLATWFGASWTEVSNRGLEIGALQRRNRRHIRLGKIATRRGYAREADREAWRDRSIAFFADNGVDLLLTPALAATPPAADGWSGRSWSANMLASMRYAPFAAPWNLAALPALVVPVGVRPDGLPLAVQLVGPPGSEMTLLAVAGQFELAAPWQRHAPSVFPAVR</sequence>
<keyword evidence="4" id="KW-1185">Reference proteome</keyword>
<reference evidence="3 4" key="1">
    <citation type="submission" date="2023-07" db="EMBL/GenBank/DDBJ databases">
        <title>Sequencing the genomes of 1000 actinobacteria strains.</title>
        <authorList>
            <person name="Klenk H.-P."/>
        </authorList>
    </citation>
    <scope>NUCLEOTIDE SEQUENCE [LARGE SCALE GENOMIC DNA]</scope>
    <source>
        <strain evidence="3 4">DSM 44709</strain>
    </source>
</reference>
<keyword evidence="3" id="KW-0378">Hydrolase</keyword>
<dbReference type="RefSeq" id="WP_307240707.1">
    <property type="nucleotide sequence ID" value="NZ_JAUSUZ010000001.1"/>
</dbReference>
<evidence type="ECO:0000256" key="1">
    <source>
        <dbReference type="ARBA" id="ARBA00009199"/>
    </source>
</evidence>
<accession>A0AAE3W0B8</accession>